<dbReference type="OrthoDB" id="10606049at2759"/>
<evidence type="ECO:0000313" key="1">
    <source>
        <dbReference type="EMBL" id="MBA0665328.1"/>
    </source>
</evidence>
<keyword evidence="2" id="KW-1185">Reference proteome</keyword>
<sequence length="87" mass="10069">MEKVWGLWEEGRKESRMPIDHVLGLNLEGNLKLVSGMQGNSSKIQVHSNMDHNSKECAIEAIKRLRHMLKVYNPQVVFFMETKISNM</sequence>
<dbReference type="Proteomes" id="UP000593573">
    <property type="component" value="Unassembled WGS sequence"/>
</dbReference>
<accession>A0A7J8VRD5</accession>
<reference evidence="1 2" key="1">
    <citation type="journal article" date="2019" name="Genome Biol. Evol.">
        <title>Insights into the evolution of the New World diploid cottons (Gossypium, subgenus Houzingenia) based on genome sequencing.</title>
        <authorList>
            <person name="Grover C.E."/>
            <person name="Arick M.A. 2nd"/>
            <person name="Thrash A."/>
            <person name="Conover J.L."/>
            <person name="Sanders W.S."/>
            <person name="Peterson D.G."/>
            <person name="Frelichowski J.E."/>
            <person name="Scheffler J.A."/>
            <person name="Scheffler B.E."/>
            <person name="Wendel J.F."/>
        </authorList>
    </citation>
    <scope>NUCLEOTIDE SEQUENCE [LARGE SCALE GENOMIC DNA]</scope>
    <source>
        <strain evidence="1">57</strain>
        <tissue evidence="1">Leaf</tissue>
    </source>
</reference>
<dbReference type="AlphaFoldDB" id="A0A7J8VRD5"/>
<evidence type="ECO:0000313" key="2">
    <source>
        <dbReference type="Proteomes" id="UP000593573"/>
    </source>
</evidence>
<proteinExistence type="predicted"/>
<organism evidence="1 2">
    <name type="scientific">Gossypium klotzschianum</name>
    <dbReference type="NCBI Taxonomy" id="34286"/>
    <lineage>
        <taxon>Eukaryota</taxon>
        <taxon>Viridiplantae</taxon>
        <taxon>Streptophyta</taxon>
        <taxon>Embryophyta</taxon>
        <taxon>Tracheophyta</taxon>
        <taxon>Spermatophyta</taxon>
        <taxon>Magnoliopsida</taxon>
        <taxon>eudicotyledons</taxon>
        <taxon>Gunneridae</taxon>
        <taxon>Pentapetalae</taxon>
        <taxon>rosids</taxon>
        <taxon>malvids</taxon>
        <taxon>Malvales</taxon>
        <taxon>Malvaceae</taxon>
        <taxon>Malvoideae</taxon>
        <taxon>Gossypium</taxon>
    </lineage>
</organism>
<name>A0A7J8VRD5_9ROSI</name>
<gene>
    <name evidence="1" type="ORF">Goklo_005189</name>
</gene>
<comment type="caution">
    <text evidence="1">The sequence shown here is derived from an EMBL/GenBank/DDBJ whole genome shotgun (WGS) entry which is preliminary data.</text>
</comment>
<dbReference type="EMBL" id="JABFAB010000011">
    <property type="protein sequence ID" value="MBA0665328.1"/>
    <property type="molecule type" value="Genomic_DNA"/>
</dbReference>
<protein>
    <submittedName>
        <fullName evidence="1">Uncharacterized protein</fullName>
    </submittedName>
</protein>